<dbReference type="EMBL" id="CABDLL010000002">
    <property type="protein sequence ID" value="VTE36323.1"/>
    <property type="molecule type" value="Genomic_DNA"/>
</dbReference>
<evidence type="ECO:0000313" key="4">
    <source>
        <dbReference type="EMBL" id="VTE36323.1"/>
    </source>
</evidence>
<dbReference type="EMBL" id="CAANCB010000002">
    <property type="protein sequence ID" value="VKB50550.1"/>
    <property type="molecule type" value="Genomic_DNA"/>
</dbReference>
<proteinExistence type="predicted"/>
<dbReference type="Proteomes" id="UP000310997">
    <property type="component" value="Unassembled WGS sequence"/>
</dbReference>
<evidence type="ECO:0000313" key="6">
    <source>
        <dbReference type="Proteomes" id="UP000311674"/>
    </source>
</evidence>
<protein>
    <submittedName>
        <fullName evidence="2">Chromosome segregation ATPase</fullName>
    </submittedName>
</protein>
<dbReference type="Proteomes" id="UP000311674">
    <property type="component" value="Unassembled WGS sequence"/>
</dbReference>
<name>A0A0T7ZM94_STREE</name>
<dbReference type="Proteomes" id="UP000358702">
    <property type="component" value="Unassembled WGS sequence"/>
</dbReference>
<dbReference type="EMBL" id="CABBMN010000015">
    <property type="protein sequence ID" value="VSC33470.1"/>
    <property type="molecule type" value="Genomic_DNA"/>
</dbReference>
<sequence length="206" mass="23397">MLLKNKDSTTSFKKNDSSHIVKLFGIATHVFKDSISEIFQLLQNTLKIIEILYALLYSIELEEKINTKMRESNDVLYPNIRQGPQINLKAHNSYSFYTPDDDGTRTKFKGIILYDLSILYPTQLPALVHDSLLLSNISYQATEALLKLYDQSKSLNKQVFLAFDKASSYSPEANQLLSENTVLKLSSDGNELYGISWNKGENSDEV</sequence>
<dbReference type="AlphaFoldDB" id="A0A0T7ZM94"/>
<gene>
    <name evidence="2" type="ORF">SAMEA3353631_00407</name>
    <name evidence="3" type="ORF">SAMEA3390019_01803</name>
    <name evidence="4" type="ORF">SAMEA4038883_00418</name>
</gene>
<feature type="domain" description="DUF2326" evidence="1">
    <location>
        <begin position="86"/>
        <end position="196"/>
    </location>
</feature>
<accession>A0A0T7ZM94</accession>
<evidence type="ECO:0000313" key="2">
    <source>
        <dbReference type="EMBL" id="VKB50550.1"/>
    </source>
</evidence>
<evidence type="ECO:0000313" key="7">
    <source>
        <dbReference type="Proteomes" id="UP000358702"/>
    </source>
</evidence>
<reference evidence="5 6" key="1">
    <citation type="submission" date="2019-04" db="EMBL/GenBank/DDBJ databases">
        <authorList>
            <consortium name="Pathogen Informatics"/>
        </authorList>
    </citation>
    <scope>NUCLEOTIDE SEQUENCE [LARGE SCALE GENOMIC DNA]</scope>
    <source>
        <strain evidence="3 6">GPSC148</strain>
        <strain evidence="2 7">GPSC21</strain>
        <strain evidence="4 5">GPSC559</strain>
    </source>
</reference>
<dbReference type="Pfam" id="PF10088">
    <property type="entry name" value="DUF2326"/>
    <property type="match status" value="1"/>
</dbReference>
<evidence type="ECO:0000313" key="3">
    <source>
        <dbReference type="EMBL" id="VSC33470.1"/>
    </source>
</evidence>
<organism evidence="2 7">
    <name type="scientific">Streptococcus pneumoniae</name>
    <dbReference type="NCBI Taxonomy" id="1313"/>
    <lineage>
        <taxon>Bacteria</taxon>
        <taxon>Bacillati</taxon>
        <taxon>Bacillota</taxon>
        <taxon>Bacilli</taxon>
        <taxon>Lactobacillales</taxon>
        <taxon>Streptococcaceae</taxon>
        <taxon>Streptococcus</taxon>
    </lineage>
</organism>
<evidence type="ECO:0000313" key="5">
    <source>
        <dbReference type="Proteomes" id="UP000310997"/>
    </source>
</evidence>
<evidence type="ECO:0000259" key="1">
    <source>
        <dbReference type="Pfam" id="PF10088"/>
    </source>
</evidence>
<dbReference type="InterPro" id="IPR018760">
    <property type="entry name" value="DUF2326"/>
</dbReference>